<accession>A0AAX6HHF3</accession>
<feature type="region of interest" description="Disordered" evidence="1">
    <location>
        <begin position="97"/>
        <end position="127"/>
    </location>
</feature>
<dbReference type="Proteomes" id="UP001140949">
    <property type="component" value="Unassembled WGS sequence"/>
</dbReference>
<gene>
    <name evidence="2" type="ORF">M6B38_312820</name>
</gene>
<keyword evidence="3" id="KW-1185">Reference proteome</keyword>
<dbReference type="EMBL" id="JANAVB010009596">
    <property type="protein sequence ID" value="KAJ6840128.1"/>
    <property type="molecule type" value="Genomic_DNA"/>
</dbReference>
<organism evidence="2 3">
    <name type="scientific">Iris pallida</name>
    <name type="common">Sweet iris</name>
    <dbReference type="NCBI Taxonomy" id="29817"/>
    <lineage>
        <taxon>Eukaryota</taxon>
        <taxon>Viridiplantae</taxon>
        <taxon>Streptophyta</taxon>
        <taxon>Embryophyta</taxon>
        <taxon>Tracheophyta</taxon>
        <taxon>Spermatophyta</taxon>
        <taxon>Magnoliopsida</taxon>
        <taxon>Liliopsida</taxon>
        <taxon>Asparagales</taxon>
        <taxon>Iridaceae</taxon>
        <taxon>Iridoideae</taxon>
        <taxon>Irideae</taxon>
        <taxon>Iris</taxon>
    </lineage>
</organism>
<sequence length="158" mass="17323">MEDGGRPHLLHVVPYLSSTRPPPPPPPPPLLYLLPRLSPPALVAGARPVLSSVPLRGVRWRPRGTLCSWWRRAAVFMRRYECKGETWRDMVVCDGGGGKEDSGRQQRKGKAHCHGRTHGGPGSSGGWPGSGWMRGACLLNFLNRNWLSISLGNSEEGV</sequence>
<reference evidence="2" key="1">
    <citation type="journal article" date="2023" name="GigaByte">
        <title>Genome assembly of the bearded iris, Iris pallida Lam.</title>
        <authorList>
            <person name="Bruccoleri R.E."/>
            <person name="Oakeley E.J."/>
            <person name="Faust A.M.E."/>
            <person name="Altorfer M."/>
            <person name="Dessus-Babus S."/>
            <person name="Burckhardt D."/>
            <person name="Oertli M."/>
            <person name="Naumann U."/>
            <person name="Petersen F."/>
            <person name="Wong J."/>
        </authorList>
    </citation>
    <scope>NUCLEOTIDE SEQUENCE</scope>
    <source>
        <strain evidence="2">GSM-AAB239-AS_SAM_17_03QT</strain>
    </source>
</reference>
<feature type="compositionally biased region" description="Basic residues" evidence="1">
    <location>
        <begin position="105"/>
        <end position="117"/>
    </location>
</feature>
<name>A0AAX6HHF3_IRIPA</name>
<comment type="caution">
    <text evidence="2">The sequence shown here is derived from an EMBL/GenBank/DDBJ whole genome shotgun (WGS) entry which is preliminary data.</text>
</comment>
<evidence type="ECO:0000256" key="1">
    <source>
        <dbReference type="SAM" id="MobiDB-lite"/>
    </source>
</evidence>
<feature type="compositionally biased region" description="Gly residues" evidence="1">
    <location>
        <begin position="118"/>
        <end position="127"/>
    </location>
</feature>
<proteinExistence type="predicted"/>
<protein>
    <submittedName>
        <fullName evidence="2">Uncharacterized protein</fullName>
    </submittedName>
</protein>
<evidence type="ECO:0000313" key="2">
    <source>
        <dbReference type="EMBL" id="KAJ6840128.1"/>
    </source>
</evidence>
<reference evidence="2" key="2">
    <citation type="submission" date="2023-04" db="EMBL/GenBank/DDBJ databases">
        <authorList>
            <person name="Bruccoleri R.E."/>
            <person name="Oakeley E.J."/>
            <person name="Faust A.-M."/>
            <person name="Dessus-Babus S."/>
            <person name="Altorfer M."/>
            <person name="Burckhardt D."/>
            <person name="Oertli M."/>
            <person name="Naumann U."/>
            <person name="Petersen F."/>
            <person name="Wong J."/>
        </authorList>
    </citation>
    <scope>NUCLEOTIDE SEQUENCE</scope>
    <source>
        <strain evidence="2">GSM-AAB239-AS_SAM_17_03QT</strain>
        <tissue evidence="2">Leaf</tissue>
    </source>
</reference>
<dbReference type="AlphaFoldDB" id="A0AAX6HHF3"/>
<evidence type="ECO:0000313" key="3">
    <source>
        <dbReference type="Proteomes" id="UP001140949"/>
    </source>
</evidence>